<feature type="compositionally biased region" description="Low complexity" evidence="1">
    <location>
        <begin position="421"/>
        <end position="440"/>
    </location>
</feature>
<dbReference type="InterPro" id="IPR040120">
    <property type="entry name" value="C19orf44-like"/>
</dbReference>
<sequence length="650" mass="69649">MGYVLRQLEDGRDQKLTSPKSWPGDIWAEQNPKEKSNDGRQKFDAQRGGRGREGVRLGLRPPTISSKTRASEALRKLTQIETKIRNRKQVPTAWSAMESDSTSSERSLPKRTDATSASSQYPHKTFQKQVCKTSVSKSDGQSAHGSRFLKKKEPRPAAGSPGLAAGAGTQVLLLTQKGPARKCDAPDSDEEEMKVLLGSLMESSGNRELPGSRLSRRDLGKDPTPDQPEVLHLLSVDQSSLKSSRPIQSTSIGLRTHSLQTSSAGDTVSVTALPSILDDFSKLASSKMGCIKLASSLSRMEMESSEEPVSEAAADSLHGNPSPCGEGEAAFRVLSLLSQDFRINVLSIDDLVLAEGDKSDGELREEDSVREGISVRGSSPTSPPPLEAQRPMGPKNSVFQGTSTVAEDGEDLTSESEDSEPPGASSAAAAQSHGESSAHSLEMPIALTESPAYSEDFEQFSGPLALEESLDRTLDTLSKFSSSGQTDIVARKPLSRTEWGQGVTRAMKETAVQTLGPASACQCSKAGGMAAVGPALGGAYVDPAPIASHIVSADATEAYSPAVLALDDMLKQQLSLTQQFIEASHQLHDSLLRSLDGDSFHYHTLEEAKEYIRYHRPAPLTMEAALQEVREELQVPASEACLGTCPPRNQ</sequence>
<feature type="compositionally biased region" description="Polar residues" evidence="1">
    <location>
        <begin position="114"/>
        <end position="144"/>
    </location>
</feature>
<feature type="region of interest" description="Disordered" evidence="1">
    <location>
        <begin position="200"/>
        <end position="228"/>
    </location>
</feature>
<dbReference type="PANTHER" id="PTHR22409:SF2">
    <property type="entry name" value="CHROMOSOME 19 OPEN READING FRAME 44"/>
    <property type="match status" value="1"/>
</dbReference>
<evidence type="ECO:0000313" key="4">
    <source>
        <dbReference type="Proteomes" id="UP001623349"/>
    </source>
</evidence>
<feature type="compositionally biased region" description="Basic and acidic residues" evidence="1">
    <location>
        <begin position="358"/>
        <end position="370"/>
    </location>
</feature>
<feature type="compositionally biased region" description="Basic and acidic residues" evidence="1">
    <location>
        <begin position="31"/>
        <end position="55"/>
    </location>
</feature>
<dbReference type="EMBL" id="BAAFST010000008">
    <property type="protein sequence ID" value="GAB1293324.1"/>
    <property type="molecule type" value="Genomic_DNA"/>
</dbReference>
<reference evidence="3 4" key="1">
    <citation type="submission" date="2024-08" db="EMBL/GenBank/DDBJ databases">
        <title>The draft genome of Apodemus speciosus.</title>
        <authorList>
            <person name="Nabeshima K."/>
            <person name="Suzuki S."/>
            <person name="Onuma M."/>
        </authorList>
    </citation>
    <scope>NUCLEOTIDE SEQUENCE [LARGE SCALE GENOMIC DNA]</scope>
    <source>
        <strain evidence="3">IB14-021</strain>
    </source>
</reference>
<feature type="domain" description="DUF4614" evidence="2">
    <location>
        <begin position="467"/>
        <end position="617"/>
    </location>
</feature>
<gene>
    <name evidence="3" type="ORF">APTSU1_000855500</name>
</gene>
<proteinExistence type="predicted"/>
<dbReference type="InterPro" id="IPR027884">
    <property type="entry name" value="DUF4614"/>
</dbReference>
<feature type="compositionally biased region" description="Basic and acidic residues" evidence="1">
    <location>
        <begin position="215"/>
        <end position="224"/>
    </location>
</feature>
<feature type="region of interest" description="Disordered" evidence="1">
    <location>
        <begin position="303"/>
        <end position="323"/>
    </location>
</feature>
<dbReference type="PANTHER" id="PTHR22409">
    <property type="entry name" value="CHROMOSOME 19 OPEN READING FRAME 44"/>
    <property type="match status" value="1"/>
</dbReference>
<feature type="region of interest" description="Disordered" evidence="1">
    <location>
        <begin position="358"/>
        <end position="440"/>
    </location>
</feature>
<keyword evidence="4" id="KW-1185">Reference proteome</keyword>
<feature type="compositionally biased region" description="Acidic residues" evidence="1">
    <location>
        <begin position="407"/>
        <end position="420"/>
    </location>
</feature>
<name>A0ABQ0F215_APOSI</name>
<accession>A0ABQ0F215</accession>
<evidence type="ECO:0000256" key="1">
    <source>
        <dbReference type="SAM" id="MobiDB-lite"/>
    </source>
</evidence>
<dbReference type="Proteomes" id="UP001623349">
    <property type="component" value="Unassembled WGS sequence"/>
</dbReference>
<evidence type="ECO:0000259" key="2">
    <source>
        <dbReference type="Pfam" id="PF15391"/>
    </source>
</evidence>
<dbReference type="Pfam" id="PF15391">
    <property type="entry name" value="DUF4614"/>
    <property type="match status" value="1"/>
</dbReference>
<protein>
    <recommendedName>
        <fullName evidence="2">DUF4614 domain-containing protein</fullName>
    </recommendedName>
</protein>
<feature type="region of interest" description="Disordered" evidence="1">
    <location>
        <begin position="1"/>
        <end position="164"/>
    </location>
</feature>
<evidence type="ECO:0000313" key="3">
    <source>
        <dbReference type="EMBL" id="GAB1293324.1"/>
    </source>
</evidence>
<comment type="caution">
    <text evidence="3">The sequence shown here is derived from an EMBL/GenBank/DDBJ whole genome shotgun (WGS) entry which is preliminary data.</text>
</comment>
<organism evidence="3 4">
    <name type="scientific">Apodemus speciosus</name>
    <name type="common">Large Japanese field mouse</name>
    <dbReference type="NCBI Taxonomy" id="105296"/>
    <lineage>
        <taxon>Eukaryota</taxon>
        <taxon>Metazoa</taxon>
        <taxon>Chordata</taxon>
        <taxon>Craniata</taxon>
        <taxon>Vertebrata</taxon>
        <taxon>Euteleostomi</taxon>
        <taxon>Mammalia</taxon>
        <taxon>Eutheria</taxon>
        <taxon>Euarchontoglires</taxon>
        <taxon>Glires</taxon>
        <taxon>Rodentia</taxon>
        <taxon>Myomorpha</taxon>
        <taxon>Muroidea</taxon>
        <taxon>Muridae</taxon>
        <taxon>Murinae</taxon>
        <taxon>Apodemus</taxon>
    </lineage>
</organism>